<sequence>MMRGGTTHALVVTRATTVSSQLPLNNETCSYAFKQSVEGAFPHMRNPGCDFGRPCAVFETSHASSLFARTFLLHMGDRISQLCSLTDRRISYALTQAFTTHAPLCSSSVAYNFFFIRSCDRQHLASNVPRTSYFRLTVISEQLLFSLCKNSLVRQPCIYVIEASRTVFCFLATPTFLPTVTCDKVIKEKCAFSIFQLFSEVISIFS</sequence>
<accession>A0A0B2UPE5</accession>
<gene>
    <name evidence="1" type="ORF">Tcan_01819</name>
</gene>
<evidence type="ECO:0000313" key="2">
    <source>
        <dbReference type="Proteomes" id="UP000031036"/>
    </source>
</evidence>
<comment type="caution">
    <text evidence="1">The sequence shown here is derived from an EMBL/GenBank/DDBJ whole genome shotgun (WGS) entry which is preliminary data.</text>
</comment>
<organism evidence="1 2">
    <name type="scientific">Toxocara canis</name>
    <name type="common">Canine roundworm</name>
    <dbReference type="NCBI Taxonomy" id="6265"/>
    <lineage>
        <taxon>Eukaryota</taxon>
        <taxon>Metazoa</taxon>
        <taxon>Ecdysozoa</taxon>
        <taxon>Nematoda</taxon>
        <taxon>Chromadorea</taxon>
        <taxon>Rhabditida</taxon>
        <taxon>Spirurina</taxon>
        <taxon>Ascaridomorpha</taxon>
        <taxon>Ascaridoidea</taxon>
        <taxon>Toxocaridae</taxon>
        <taxon>Toxocara</taxon>
    </lineage>
</organism>
<dbReference type="Proteomes" id="UP000031036">
    <property type="component" value="Unassembled WGS sequence"/>
</dbReference>
<proteinExistence type="predicted"/>
<evidence type="ECO:0000313" key="1">
    <source>
        <dbReference type="EMBL" id="KHN70785.1"/>
    </source>
</evidence>
<reference evidence="1 2" key="1">
    <citation type="submission" date="2014-11" db="EMBL/GenBank/DDBJ databases">
        <title>Genetic blueprint of the zoonotic pathogen Toxocara canis.</title>
        <authorList>
            <person name="Zhu X.-Q."/>
            <person name="Korhonen P.K."/>
            <person name="Cai H."/>
            <person name="Young N.D."/>
            <person name="Nejsum P."/>
            <person name="von Samson-Himmelstjerna G."/>
            <person name="Boag P.R."/>
            <person name="Tan P."/>
            <person name="Li Q."/>
            <person name="Min J."/>
            <person name="Yang Y."/>
            <person name="Wang X."/>
            <person name="Fang X."/>
            <person name="Hall R.S."/>
            <person name="Hofmann A."/>
            <person name="Sternberg P.W."/>
            <person name="Jex A.R."/>
            <person name="Gasser R.B."/>
        </authorList>
    </citation>
    <scope>NUCLEOTIDE SEQUENCE [LARGE SCALE GENOMIC DNA]</scope>
    <source>
        <strain evidence="1">PN_DK_2014</strain>
    </source>
</reference>
<protein>
    <submittedName>
        <fullName evidence="1">Uncharacterized protein</fullName>
    </submittedName>
</protein>
<dbReference type="AlphaFoldDB" id="A0A0B2UPE5"/>
<dbReference type="EMBL" id="JPKZ01022849">
    <property type="protein sequence ID" value="KHN70785.1"/>
    <property type="molecule type" value="Genomic_DNA"/>
</dbReference>
<keyword evidence="2" id="KW-1185">Reference proteome</keyword>
<name>A0A0B2UPE5_TOXCA</name>